<reference evidence="1 2" key="1">
    <citation type="submission" date="2018-01" db="EMBL/GenBank/DDBJ databases">
        <title>Harnessing the power of phylogenomics to disentangle the directionality and signatures of interkingdom host jumping in the parasitic fungal genus Tolypocladium.</title>
        <authorList>
            <person name="Quandt C.A."/>
            <person name="Patterson W."/>
            <person name="Spatafora J.W."/>
        </authorList>
    </citation>
    <scope>NUCLEOTIDE SEQUENCE [LARGE SCALE GENOMIC DNA]</scope>
    <source>
        <strain evidence="1 2">NRBC 100945</strain>
    </source>
</reference>
<name>A0A2S4L9G1_9HYPO</name>
<sequence length="65" mass="7546">MEESLRSNTRPSTRWTSFDGWDYNGMKERLKRSLAELNKDALLRHAEPIKGQKLSMSDPFSAGRF</sequence>
<proteinExistence type="predicted"/>
<protein>
    <submittedName>
        <fullName evidence="1">Uncharacterized protein</fullName>
    </submittedName>
</protein>
<dbReference type="EMBL" id="PKSG01000073">
    <property type="protein sequence ID" value="POR39070.1"/>
    <property type="molecule type" value="Genomic_DNA"/>
</dbReference>
<dbReference type="Proteomes" id="UP000237481">
    <property type="component" value="Unassembled WGS sequence"/>
</dbReference>
<comment type="caution">
    <text evidence="1">The sequence shown here is derived from an EMBL/GenBank/DDBJ whole genome shotgun (WGS) entry which is preliminary data.</text>
</comment>
<keyword evidence="2" id="KW-1185">Reference proteome</keyword>
<evidence type="ECO:0000313" key="2">
    <source>
        <dbReference type="Proteomes" id="UP000237481"/>
    </source>
</evidence>
<accession>A0A2S4L9G1</accession>
<organism evidence="1 2">
    <name type="scientific">Tolypocladium paradoxum</name>
    <dbReference type="NCBI Taxonomy" id="94208"/>
    <lineage>
        <taxon>Eukaryota</taxon>
        <taxon>Fungi</taxon>
        <taxon>Dikarya</taxon>
        <taxon>Ascomycota</taxon>
        <taxon>Pezizomycotina</taxon>
        <taxon>Sordariomycetes</taxon>
        <taxon>Hypocreomycetidae</taxon>
        <taxon>Hypocreales</taxon>
        <taxon>Ophiocordycipitaceae</taxon>
        <taxon>Tolypocladium</taxon>
    </lineage>
</organism>
<dbReference type="AlphaFoldDB" id="A0A2S4L9G1"/>
<evidence type="ECO:0000313" key="1">
    <source>
        <dbReference type="EMBL" id="POR39070.1"/>
    </source>
</evidence>
<gene>
    <name evidence="1" type="ORF">TPAR_00726</name>
</gene>
<dbReference type="OrthoDB" id="10003767at2759"/>